<dbReference type="InterPro" id="IPR033932">
    <property type="entry name" value="YtcJ-like"/>
</dbReference>
<protein>
    <recommendedName>
        <fullName evidence="1">Amidohydrolase 3 domain-containing protein</fullName>
    </recommendedName>
</protein>
<dbReference type="RefSeq" id="WP_210281655.1">
    <property type="nucleotide sequence ID" value="NZ_JACICC010000005.1"/>
</dbReference>
<accession>A0A7W6EI29</accession>
<dbReference type="Proteomes" id="UP000537592">
    <property type="component" value="Unassembled WGS sequence"/>
</dbReference>
<proteinExistence type="predicted"/>
<dbReference type="PANTHER" id="PTHR22642:SF2">
    <property type="entry name" value="PROTEIN LONG AFTER FAR-RED 3"/>
    <property type="match status" value="1"/>
</dbReference>
<dbReference type="Pfam" id="PF07969">
    <property type="entry name" value="Amidohydro_3"/>
    <property type="match status" value="1"/>
</dbReference>
<dbReference type="CDD" id="cd01300">
    <property type="entry name" value="YtcJ_like"/>
    <property type="match status" value="1"/>
</dbReference>
<gene>
    <name evidence="2" type="ORF">FHS81_002388</name>
</gene>
<dbReference type="GO" id="GO:0016810">
    <property type="term" value="F:hydrolase activity, acting on carbon-nitrogen (but not peptide) bonds"/>
    <property type="evidence" value="ECO:0007669"/>
    <property type="project" value="InterPro"/>
</dbReference>
<dbReference type="InterPro" id="IPR013108">
    <property type="entry name" value="Amidohydro_3"/>
</dbReference>
<dbReference type="PANTHER" id="PTHR22642">
    <property type="entry name" value="IMIDAZOLONEPROPIONASE"/>
    <property type="match status" value="1"/>
</dbReference>
<sequence length="556" mass="60740">MSDSSATTILRNAHILTFDPARPRATHLAWHKGRITAVGGEEVLDLAGARTRVLDLGGATVIPGINDTHAHMEREGLKHQRPSLAGARTVAEILDRVREAAKTTPQGEWIVTMPVGTPPFFFDGPDTLAEKRLPDRYELDAAAPSHPVYIQGVFGNWGKPPGHSALNSRGLALNGITRDTAPRIAGVEILKDATGEPTGIIIERNNRPTVEFDILPAVPRFGFQNRLDGVRLSQRLYNAKGTTSIYEGHGSAAETISVYRKLWELGELTVRVGLVVSPSWSDLAEAKKIMRDWLATARGSGLGDAWLRVSGVHIAYGGDAATACCARAHLPDTGWSGFVEQAVTPEDYREACFLAAEHDLRLHTIVSDQLHEVVPVLEAVNEKHPLSGRRWVIEHIGRARAQDIAALARLGIFVTTIPTYFLWKGGWKYLDEPDNGNWMVPHRHLLDAGIPLSLATDNIPYDPFFSLWVATTRQERQSGRVIGPDQRLDAETALELFTVSGAQLTFDEHWKGPLKPGYAADLAVLSDDPTTAPPAALRDITCNLTVVDGRVVYGAD</sequence>
<dbReference type="InterPro" id="IPR032466">
    <property type="entry name" value="Metal_Hydrolase"/>
</dbReference>
<dbReference type="SUPFAM" id="SSF51338">
    <property type="entry name" value="Composite domain of metallo-dependent hydrolases"/>
    <property type="match status" value="1"/>
</dbReference>
<name>A0A7W6EI29_9HYPH</name>
<evidence type="ECO:0000313" key="2">
    <source>
        <dbReference type="EMBL" id="MBB3810292.1"/>
    </source>
</evidence>
<dbReference type="Gene3D" id="3.20.20.140">
    <property type="entry name" value="Metal-dependent hydrolases"/>
    <property type="match status" value="1"/>
</dbReference>
<reference evidence="2 3" key="1">
    <citation type="submission" date="2020-08" db="EMBL/GenBank/DDBJ databases">
        <title>Genomic Encyclopedia of Type Strains, Phase IV (KMG-IV): sequencing the most valuable type-strain genomes for metagenomic binning, comparative biology and taxonomic classification.</title>
        <authorList>
            <person name="Goeker M."/>
        </authorList>
    </citation>
    <scope>NUCLEOTIDE SEQUENCE [LARGE SCALE GENOMIC DNA]</scope>
    <source>
        <strain evidence="2 3">DSM 28760</strain>
    </source>
</reference>
<comment type="caution">
    <text evidence="2">The sequence shown here is derived from an EMBL/GenBank/DDBJ whole genome shotgun (WGS) entry which is preliminary data.</text>
</comment>
<dbReference type="EMBL" id="JACICC010000005">
    <property type="protein sequence ID" value="MBB3810292.1"/>
    <property type="molecule type" value="Genomic_DNA"/>
</dbReference>
<organism evidence="2 3">
    <name type="scientific">Pseudochelatococcus contaminans</name>
    <dbReference type="NCBI Taxonomy" id="1538103"/>
    <lineage>
        <taxon>Bacteria</taxon>
        <taxon>Pseudomonadati</taxon>
        <taxon>Pseudomonadota</taxon>
        <taxon>Alphaproteobacteria</taxon>
        <taxon>Hyphomicrobiales</taxon>
        <taxon>Chelatococcaceae</taxon>
        <taxon>Pseudochelatococcus</taxon>
    </lineage>
</organism>
<evidence type="ECO:0000259" key="1">
    <source>
        <dbReference type="Pfam" id="PF07969"/>
    </source>
</evidence>
<dbReference type="SUPFAM" id="SSF51556">
    <property type="entry name" value="Metallo-dependent hydrolases"/>
    <property type="match status" value="1"/>
</dbReference>
<keyword evidence="3" id="KW-1185">Reference proteome</keyword>
<dbReference type="Gene3D" id="3.10.310.70">
    <property type="match status" value="1"/>
</dbReference>
<dbReference type="Gene3D" id="2.30.40.10">
    <property type="entry name" value="Urease, subunit C, domain 1"/>
    <property type="match status" value="1"/>
</dbReference>
<feature type="domain" description="Amidohydrolase 3" evidence="1">
    <location>
        <begin position="52"/>
        <end position="553"/>
    </location>
</feature>
<evidence type="ECO:0000313" key="3">
    <source>
        <dbReference type="Proteomes" id="UP000537592"/>
    </source>
</evidence>
<dbReference type="AlphaFoldDB" id="A0A7W6EI29"/>
<dbReference type="InterPro" id="IPR011059">
    <property type="entry name" value="Metal-dep_hydrolase_composite"/>
</dbReference>